<reference evidence="2" key="1">
    <citation type="submission" date="2022-11" db="UniProtKB">
        <authorList>
            <consortium name="EnsemblMetazoa"/>
        </authorList>
    </citation>
    <scope>IDENTIFICATION</scope>
</reference>
<dbReference type="OMA" id="FYHIREV"/>
<protein>
    <recommendedName>
        <fullName evidence="1">Fungal lipase-type domain-containing protein</fullName>
    </recommendedName>
</protein>
<dbReference type="GeneID" id="110247719"/>
<accession>A0A913XU61</accession>
<keyword evidence="3" id="KW-1185">Reference proteome</keyword>
<feature type="domain" description="Fungal lipase-type" evidence="1">
    <location>
        <begin position="108"/>
        <end position="207"/>
    </location>
</feature>
<evidence type="ECO:0000313" key="3">
    <source>
        <dbReference type="Proteomes" id="UP000887567"/>
    </source>
</evidence>
<dbReference type="AlphaFoldDB" id="A0A913XU61"/>
<organism evidence="2 3">
    <name type="scientific">Exaiptasia diaphana</name>
    <name type="common">Tropical sea anemone</name>
    <name type="synonym">Aiptasia pulchella</name>
    <dbReference type="NCBI Taxonomy" id="2652724"/>
    <lineage>
        <taxon>Eukaryota</taxon>
        <taxon>Metazoa</taxon>
        <taxon>Cnidaria</taxon>
        <taxon>Anthozoa</taxon>
        <taxon>Hexacorallia</taxon>
        <taxon>Actiniaria</taxon>
        <taxon>Aiptasiidae</taxon>
        <taxon>Exaiptasia</taxon>
    </lineage>
</organism>
<dbReference type="InterPro" id="IPR002921">
    <property type="entry name" value="Fungal_lipase-type"/>
</dbReference>
<dbReference type="GO" id="GO:0006629">
    <property type="term" value="P:lipid metabolic process"/>
    <property type="evidence" value="ECO:0007669"/>
    <property type="project" value="InterPro"/>
</dbReference>
<name>A0A913XU61_EXADI</name>
<dbReference type="EnsemblMetazoa" id="XM_021054183.2">
    <property type="protein sequence ID" value="XP_020909842.1"/>
    <property type="gene ID" value="LOC110247719"/>
</dbReference>
<dbReference type="KEGG" id="epa:110247719"/>
<proteinExistence type="predicted"/>
<dbReference type="RefSeq" id="XP_020909842.1">
    <property type="nucleotide sequence ID" value="XM_021054183.2"/>
</dbReference>
<dbReference type="SUPFAM" id="SSF53474">
    <property type="entry name" value="alpha/beta-Hydrolases"/>
    <property type="match status" value="1"/>
</dbReference>
<evidence type="ECO:0000259" key="1">
    <source>
        <dbReference type="Pfam" id="PF01764"/>
    </source>
</evidence>
<evidence type="ECO:0000313" key="2">
    <source>
        <dbReference type="EnsemblMetazoa" id="XP_020909842.1"/>
    </source>
</evidence>
<dbReference type="Pfam" id="PF01764">
    <property type="entry name" value="Lipase_3"/>
    <property type="match status" value="1"/>
</dbReference>
<dbReference type="Gene3D" id="3.40.50.1820">
    <property type="entry name" value="alpha/beta hydrolase"/>
    <property type="match status" value="1"/>
</dbReference>
<sequence length="317" mass="36463">MTCGKECQLGPPSKNSYMHRYSSMVKDTPKIPGYPICDKQWSSLQLKITDMAFLADTAYKIKSENKTNIANIVNNYFMDRNLQWTVESVNNKKPFFFHIRHPSSKVNVVSIRGTVDARDWFENAKMWNEIAVFQLISVALPIQHLPFEFVAFFIAKSASIDYLLHRSTYGYYFKPLEDYIKAERNASEEEYYLVGHSLGGGLAKIIGSRNKIPAIAISSPGEIYNHIKFDYTLEDVQTYTTTVRAQNDLVTWIDRSGGLIQHVECDNSDFLKCHSIYKTYCELKKKCHATTRIHCPGDPKAMDVVMERLHRNVNMNE</sequence>
<dbReference type="InterPro" id="IPR029058">
    <property type="entry name" value="AB_hydrolase_fold"/>
</dbReference>
<dbReference type="Proteomes" id="UP000887567">
    <property type="component" value="Unplaced"/>
</dbReference>
<dbReference type="OrthoDB" id="58570at2759"/>